<reference evidence="1 2" key="1">
    <citation type="submission" date="2018-04" db="EMBL/GenBank/DDBJ databases">
        <title>Genome sequence of Buchnera aphidicola from Melaphis sacchari.</title>
        <authorList>
            <person name="Geib S.M."/>
            <person name="Palmer N.A."/>
            <person name="Sattler S.E."/>
            <person name="Sarath G."/>
        </authorList>
    </citation>
    <scope>NUCLEOTIDE SEQUENCE [LARGE SCALE GENOMIC DNA]</scope>
    <source>
        <strain evidence="1 2">LSU</strain>
    </source>
</reference>
<dbReference type="AlphaFoldDB" id="A0A2U8DHJ4"/>
<proteinExistence type="predicted"/>
<sequence length="68" mass="8153">MLINFNNIILEKKTLHKDYSMHNMNHKNNSFISVLNNFKKCLLNKEIEFDNISTKKKKIITLLYLQIL</sequence>
<dbReference type="EMBL" id="CP029161">
    <property type="protein sequence ID" value="AWH90684.1"/>
    <property type="molecule type" value="Genomic_DNA"/>
</dbReference>
<evidence type="ECO:0000313" key="2">
    <source>
        <dbReference type="Proteomes" id="UP000244884"/>
    </source>
</evidence>
<dbReference type="RefSeq" id="WP_158341459.1">
    <property type="nucleotide sequence ID" value="NZ_CP029161.1"/>
</dbReference>
<organism evidence="1 2">
    <name type="scientific">Buchnera aphidicola</name>
    <name type="common">Melanaphis sacchari</name>
    <dbReference type="NCBI Taxonomy" id="2173854"/>
    <lineage>
        <taxon>Bacteria</taxon>
        <taxon>Pseudomonadati</taxon>
        <taxon>Pseudomonadota</taxon>
        <taxon>Gammaproteobacteria</taxon>
        <taxon>Enterobacterales</taxon>
        <taxon>Erwiniaceae</taxon>
        <taxon>Buchnera</taxon>
    </lineage>
</organism>
<accession>A0A2U8DHJ4</accession>
<evidence type="ECO:0000313" key="1">
    <source>
        <dbReference type="EMBL" id="AWH90684.1"/>
    </source>
</evidence>
<name>A0A2U8DHJ4_9GAMM</name>
<dbReference type="Proteomes" id="UP000244884">
    <property type="component" value="Chromosome"/>
</dbReference>
<protein>
    <submittedName>
        <fullName evidence="1">Uncharacterized protein</fullName>
    </submittedName>
</protein>
<gene>
    <name evidence="1" type="ORF">DD681_02660</name>
</gene>